<dbReference type="InterPro" id="IPR006016">
    <property type="entry name" value="UspA"/>
</dbReference>
<evidence type="ECO:0000313" key="7">
    <source>
        <dbReference type="Proteomes" id="UP000485058"/>
    </source>
</evidence>
<dbReference type="Gene3D" id="3.40.50.12370">
    <property type="match status" value="1"/>
</dbReference>
<dbReference type="SUPFAM" id="SSF52402">
    <property type="entry name" value="Adenine nucleotide alpha hydrolases-like"/>
    <property type="match status" value="1"/>
</dbReference>
<gene>
    <name evidence="6" type="ORF">HaLaN_02137</name>
</gene>
<keyword evidence="2" id="KW-0175">Coiled coil</keyword>
<evidence type="ECO:0000259" key="5">
    <source>
        <dbReference type="Pfam" id="PF09745"/>
    </source>
</evidence>
<feature type="domain" description="Nuclear speckle splicing regulatory protein 1 N-terminal" evidence="5">
    <location>
        <begin position="2"/>
        <end position="57"/>
    </location>
</feature>
<comment type="similarity">
    <text evidence="1">Belongs to the NSRP1 family.</text>
</comment>
<evidence type="ECO:0000259" key="4">
    <source>
        <dbReference type="Pfam" id="PF00582"/>
    </source>
</evidence>
<protein>
    <recommendedName>
        <fullName evidence="8">UspA domain-containing protein</fullName>
    </recommendedName>
</protein>
<comment type="caution">
    <text evidence="6">The sequence shown here is derived from an EMBL/GenBank/DDBJ whole genome shotgun (WGS) entry which is preliminary data.</text>
</comment>
<reference evidence="6 7" key="1">
    <citation type="submission" date="2020-02" db="EMBL/GenBank/DDBJ databases">
        <title>Draft genome sequence of Haematococcus lacustris strain NIES-144.</title>
        <authorList>
            <person name="Morimoto D."/>
            <person name="Nakagawa S."/>
            <person name="Yoshida T."/>
            <person name="Sawayama S."/>
        </authorList>
    </citation>
    <scope>NUCLEOTIDE SEQUENCE [LARGE SCALE GENOMIC DNA]</scope>
    <source>
        <strain evidence="6 7">NIES-144</strain>
    </source>
</reference>
<evidence type="ECO:0000256" key="3">
    <source>
        <dbReference type="SAM" id="MobiDB-lite"/>
    </source>
</evidence>
<sequence>DIRYERVLLKERKAEDHLFEGKEKFVTAAYRKKLEEDKKWAEEQQKKDEEDERNAACKAGHMANFYSNLLTKNVAMGTAKPPAPSLAASAASTSATGAGEETGSGPAALAPPPKPAAAPVAVDGSQMSERAAQVAARFCDVKRGDKLVVMHISDSHKAYLPRHLQPAHLKNYYHDLAAATKLGVRAEWQCREKDEGMSTCQTLTKMADRLAVDLLVLGSFGRKGEKLDMLGSVSDFSLRESAASLCIVRSTSSNFDRQAKFLFATDGSRAAALAFVMLVSKIRRAMDIVAVTMVSTTDGVVEAGYLEHYKASKCIPRRAAAASQVTG</sequence>
<dbReference type="EMBL" id="BLLF01000089">
    <property type="protein sequence ID" value="GFH07350.1"/>
    <property type="molecule type" value="Genomic_DNA"/>
</dbReference>
<organism evidence="6 7">
    <name type="scientific">Haematococcus lacustris</name>
    <name type="common">Green alga</name>
    <name type="synonym">Haematococcus pluvialis</name>
    <dbReference type="NCBI Taxonomy" id="44745"/>
    <lineage>
        <taxon>Eukaryota</taxon>
        <taxon>Viridiplantae</taxon>
        <taxon>Chlorophyta</taxon>
        <taxon>core chlorophytes</taxon>
        <taxon>Chlorophyceae</taxon>
        <taxon>CS clade</taxon>
        <taxon>Chlamydomonadales</taxon>
        <taxon>Haematococcaceae</taxon>
        <taxon>Haematococcus</taxon>
    </lineage>
</organism>
<accession>A0A699YB01</accession>
<dbReference type="AlphaFoldDB" id="A0A699YB01"/>
<name>A0A699YB01_HAELA</name>
<feature type="compositionally biased region" description="Low complexity" evidence="3">
    <location>
        <begin position="85"/>
        <end position="108"/>
    </location>
</feature>
<dbReference type="PANTHER" id="PTHR30060">
    <property type="entry name" value="INNER MEMBRANE PROTEIN"/>
    <property type="match status" value="1"/>
</dbReference>
<dbReference type="InterPro" id="IPR006015">
    <property type="entry name" value="Universal_stress_UspA"/>
</dbReference>
<feature type="domain" description="UspA" evidence="4">
    <location>
        <begin position="120"/>
        <end position="249"/>
    </location>
</feature>
<feature type="region of interest" description="Disordered" evidence="3">
    <location>
        <begin position="36"/>
        <end position="55"/>
    </location>
</feature>
<dbReference type="Pfam" id="PF09745">
    <property type="entry name" value="NSRP1_N"/>
    <property type="match status" value="1"/>
</dbReference>
<dbReference type="Proteomes" id="UP000485058">
    <property type="component" value="Unassembled WGS sequence"/>
</dbReference>
<evidence type="ECO:0008006" key="8">
    <source>
        <dbReference type="Google" id="ProtNLM"/>
    </source>
</evidence>
<dbReference type="PANTHER" id="PTHR30060:SF0">
    <property type="entry name" value="COILED-COIL PROTEIN (DUF2040)-RELATED"/>
    <property type="match status" value="1"/>
</dbReference>
<dbReference type="PRINTS" id="PR01438">
    <property type="entry name" value="UNVRSLSTRESS"/>
</dbReference>
<evidence type="ECO:0000256" key="2">
    <source>
        <dbReference type="ARBA" id="ARBA00023054"/>
    </source>
</evidence>
<dbReference type="InterPro" id="IPR018612">
    <property type="entry name" value="NSRP1_N"/>
</dbReference>
<evidence type="ECO:0000256" key="1">
    <source>
        <dbReference type="ARBA" id="ARBA00010126"/>
    </source>
</evidence>
<evidence type="ECO:0000313" key="6">
    <source>
        <dbReference type="EMBL" id="GFH07350.1"/>
    </source>
</evidence>
<feature type="non-terminal residue" evidence="6">
    <location>
        <position position="1"/>
    </location>
</feature>
<feature type="region of interest" description="Disordered" evidence="3">
    <location>
        <begin position="79"/>
        <end position="120"/>
    </location>
</feature>
<dbReference type="GO" id="GO:0000381">
    <property type="term" value="P:regulation of alternative mRNA splicing, via spliceosome"/>
    <property type="evidence" value="ECO:0007669"/>
    <property type="project" value="InterPro"/>
</dbReference>
<keyword evidence="7" id="KW-1185">Reference proteome</keyword>
<feature type="compositionally biased region" description="Basic and acidic residues" evidence="3">
    <location>
        <begin position="36"/>
        <end position="48"/>
    </location>
</feature>
<proteinExistence type="inferred from homology"/>
<dbReference type="Pfam" id="PF00582">
    <property type="entry name" value="Usp"/>
    <property type="match status" value="1"/>
</dbReference>
<dbReference type="CDD" id="cd00293">
    <property type="entry name" value="USP-like"/>
    <property type="match status" value="1"/>
</dbReference>